<organism evidence="8 9">
    <name type="scientific">Bremerella volcania</name>
    <dbReference type="NCBI Taxonomy" id="2527984"/>
    <lineage>
        <taxon>Bacteria</taxon>
        <taxon>Pseudomonadati</taxon>
        <taxon>Planctomycetota</taxon>
        <taxon>Planctomycetia</taxon>
        <taxon>Pirellulales</taxon>
        <taxon>Pirellulaceae</taxon>
        <taxon>Bremerella</taxon>
    </lineage>
</organism>
<dbReference type="GO" id="GO:0015074">
    <property type="term" value="P:DNA integration"/>
    <property type="evidence" value="ECO:0007669"/>
    <property type="project" value="UniProtKB-KW"/>
</dbReference>
<reference evidence="9" key="1">
    <citation type="submission" date="2019-02" db="EMBL/GenBank/DDBJ databases">
        <title>Deep-cultivation of Planctomycetes and their phenomic and genomic characterization uncovers novel biology.</title>
        <authorList>
            <person name="Wiegand S."/>
            <person name="Jogler M."/>
            <person name="Boedeker C."/>
            <person name="Pinto D."/>
            <person name="Vollmers J."/>
            <person name="Rivas-Marin E."/>
            <person name="Kohn T."/>
            <person name="Peeters S.H."/>
            <person name="Heuer A."/>
            <person name="Rast P."/>
            <person name="Oberbeckmann S."/>
            <person name="Bunk B."/>
            <person name="Jeske O."/>
            <person name="Meyerdierks A."/>
            <person name="Storesund J.E."/>
            <person name="Kallscheuer N."/>
            <person name="Luecker S."/>
            <person name="Lage O.M."/>
            <person name="Pohl T."/>
            <person name="Merkel B.J."/>
            <person name="Hornburger P."/>
            <person name="Mueller R.-W."/>
            <person name="Bruemmer F."/>
            <person name="Labrenz M."/>
            <person name="Spormann A.M."/>
            <person name="Op den Camp H."/>
            <person name="Overmann J."/>
            <person name="Amann R."/>
            <person name="Jetten M.S.M."/>
            <person name="Mascher T."/>
            <person name="Medema M.H."/>
            <person name="Devos D.P."/>
            <person name="Kaster A.-K."/>
            <person name="Ovreas L."/>
            <person name="Rohde M."/>
            <person name="Galperin M.Y."/>
            <person name="Jogler C."/>
        </authorList>
    </citation>
    <scope>NUCLEOTIDE SEQUENCE [LARGE SCALE GENOMIC DNA]</scope>
    <source>
        <strain evidence="9">Pan97</strain>
    </source>
</reference>
<evidence type="ECO:0000256" key="1">
    <source>
        <dbReference type="ARBA" id="ARBA00009913"/>
    </source>
</evidence>
<dbReference type="InterPro" id="IPR050639">
    <property type="entry name" value="SSR_resolvase"/>
</dbReference>
<dbReference type="InterPro" id="IPR006120">
    <property type="entry name" value="Resolvase_HTH_dom"/>
</dbReference>
<evidence type="ECO:0000256" key="4">
    <source>
        <dbReference type="ARBA" id="ARBA00023172"/>
    </source>
</evidence>
<dbReference type="Gene3D" id="1.10.10.60">
    <property type="entry name" value="Homeodomain-like"/>
    <property type="match status" value="1"/>
</dbReference>
<dbReference type="AlphaFoldDB" id="A0A518C9S3"/>
<accession>A0A518C9S3</accession>
<keyword evidence="3" id="KW-0238">DNA-binding</keyword>
<dbReference type="OrthoDB" id="266184at2"/>
<evidence type="ECO:0000256" key="6">
    <source>
        <dbReference type="PROSITE-ProRule" id="PRU10137"/>
    </source>
</evidence>
<protein>
    <submittedName>
        <fullName evidence="8">DNA-invertase hin</fullName>
    </submittedName>
</protein>
<gene>
    <name evidence="8" type="primary">hin_2</name>
    <name evidence="8" type="ORF">Pan97_30160</name>
</gene>
<dbReference type="SUPFAM" id="SSF53041">
    <property type="entry name" value="Resolvase-like"/>
    <property type="match status" value="1"/>
</dbReference>
<dbReference type="KEGG" id="bvo:Pan97_30160"/>
<dbReference type="PANTHER" id="PTHR30461:SF2">
    <property type="entry name" value="SERINE RECOMBINASE PINE-RELATED"/>
    <property type="match status" value="1"/>
</dbReference>
<dbReference type="GO" id="GO:0003677">
    <property type="term" value="F:DNA binding"/>
    <property type="evidence" value="ECO:0007669"/>
    <property type="project" value="UniProtKB-KW"/>
</dbReference>
<dbReference type="SMART" id="SM00857">
    <property type="entry name" value="Resolvase"/>
    <property type="match status" value="1"/>
</dbReference>
<feature type="domain" description="Resolvase/invertase-type recombinase catalytic" evidence="7">
    <location>
        <begin position="3"/>
        <end position="146"/>
    </location>
</feature>
<keyword evidence="2" id="KW-0229">DNA integration</keyword>
<dbReference type="CDD" id="cd03768">
    <property type="entry name" value="SR_ResInv"/>
    <property type="match status" value="1"/>
</dbReference>
<feature type="active site" description="O-(5'-phospho-DNA)-serine intermediate" evidence="5 6">
    <location>
        <position position="11"/>
    </location>
</feature>
<dbReference type="PROSITE" id="PS51736">
    <property type="entry name" value="RECOMBINASES_3"/>
    <property type="match status" value="1"/>
</dbReference>
<dbReference type="Gene3D" id="3.40.50.1390">
    <property type="entry name" value="Resolvase, N-terminal catalytic domain"/>
    <property type="match status" value="1"/>
</dbReference>
<evidence type="ECO:0000256" key="5">
    <source>
        <dbReference type="PIRSR" id="PIRSR606118-50"/>
    </source>
</evidence>
<dbReference type="InterPro" id="IPR036162">
    <property type="entry name" value="Resolvase-like_N_sf"/>
</dbReference>
<dbReference type="PROSITE" id="PS00397">
    <property type="entry name" value="RECOMBINASES_1"/>
    <property type="match status" value="1"/>
</dbReference>
<dbReference type="InterPro" id="IPR006118">
    <property type="entry name" value="Recombinase_CS"/>
</dbReference>
<dbReference type="Proteomes" id="UP000318626">
    <property type="component" value="Chromosome"/>
</dbReference>
<evidence type="ECO:0000313" key="9">
    <source>
        <dbReference type="Proteomes" id="UP000318626"/>
    </source>
</evidence>
<keyword evidence="9" id="KW-1185">Reference proteome</keyword>
<evidence type="ECO:0000256" key="3">
    <source>
        <dbReference type="ARBA" id="ARBA00023125"/>
    </source>
</evidence>
<name>A0A518C9S3_9BACT</name>
<dbReference type="Pfam" id="PF00239">
    <property type="entry name" value="Resolvase"/>
    <property type="match status" value="1"/>
</dbReference>
<dbReference type="EMBL" id="CP036289">
    <property type="protein sequence ID" value="QDU75972.1"/>
    <property type="molecule type" value="Genomic_DNA"/>
</dbReference>
<dbReference type="SUPFAM" id="SSF46689">
    <property type="entry name" value="Homeodomain-like"/>
    <property type="match status" value="1"/>
</dbReference>
<evidence type="ECO:0000259" key="7">
    <source>
        <dbReference type="PROSITE" id="PS51736"/>
    </source>
</evidence>
<evidence type="ECO:0000256" key="2">
    <source>
        <dbReference type="ARBA" id="ARBA00022908"/>
    </source>
</evidence>
<sequence>MKKVACYVRVSTVGQNSASQKREITRWLNGNGISPESVVWFSDKESGDSLARPEFEKLRSAIFNGEVGTVIVWKLDRLSRKLRDGINTLCDWCESGLRVVSVTQQLDFSAATGKLVASVLFAVAEMEQETRRERQAAGIFAAKERGVYQGRKPGTTKAKPARAQALREKGLTHEEIATAMGVSRSTVIRYLG</sequence>
<keyword evidence="4" id="KW-0233">DNA recombination</keyword>
<dbReference type="InterPro" id="IPR009057">
    <property type="entry name" value="Homeodomain-like_sf"/>
</dbReference>
<comment type="similarity">
    <text evidence="1">Belongs to the site-specific recombinase resolvase family.</text>
</comment>
<dbReference type="InterPro" id="IPR006119">
    <property type="entry name" value="Resolv_N"/>
</dbReference>
<dbReference type="GO" id="GO:0000150">
    <property type="term" value="F:DNA strand exchange activity"/>
    <property type="evidence" value="ECO:0007669"/>
    <property type="project" value="InterPro"/>
</dbReference>
<dbReference type="RefSeq" id="WP_144973735.1">
    <property type="nucleotide sequence ID" value="NZ_CP036289.1"/>
</dbReference>
<proteinExistence type="inferred from homology"/>
<dbReference type="Pfam" id="PF02796">
    <property type="entry name" value="HTH_7"/>
    <property type="match status" value="1"/>
</dbReference>
<dbReference type="CDD" id="cd00569">
    <property type="entry name" value="HTH_Hin_like"/>
    <property type="match status" value="1"/>
</dbReference>
<evidence type="ECO:0000313" key="8">
    <source>
        <dbReference type="EMBL" id="QDU75972.1"/>
    </source>
</evidence>
<dbReference type="PANTHER" id="PTHR30461">
    <property type="entry name" value="DNA-INVERTASE FROM LAMBDOID PROPHAGE"/>
    <property type="match status" value="1"/>
</dbReference>